<keyword evidence="1" id="KW-0808">Transferase</keyword>
<evidence type="ECO:0000313" key="5">
    <source>
        <dbReference type="Proteomes" id="UP001608902"/>
    </source>
</evidence>
<name>A0ABD6EF27_9BILA</name>
<evidence type="ECO:0000256" key="1">
    <source>
        <dbReference type="ARBA" id="ARBA00022679"/>
    </source>
</evidence>
<dbReference type="GO" id="GO:0042350">
    <property type="term" value="P:GDP-L-fucose biosynthetic process"/>
    <property type="evidence" value="ECO:0007669"/>
    <property type="project" value="UniProtKB-ARBA"/>
</dbReference>
<proteinExistence type="predicted"/>
<accession>A0ABD6EF27</accession>
<comment type="caution">
    <text evidence="4">The sequence shown here is derived from an EMBL/GenBank/DDBJ whole genome shotgun (WGS) entry which is preliminary data.</text>
</comment>
<keyword evidence="2" id="KW-0547">Nucleotide-binding</keyword>
<feature type="domain" description="GDP-fucose pyrophosphorylase" evidence="3">
    <location>
        <begin position="68"/>
        <end position="434"/>
    </location>
</feature>
<dbReference type="InterPro" id="IPR012887">
    <property type="entry name" value="GDP_fucose_pyrophosphorylase"/>
</dbReference>
<evidence type="ECO:0000313" key="4">
    <source>
        <dbReference type="EMBL" id="MFH4978599.1"/>
    </source>
</evidence>
<dbReference type="Proteomes" id="UP001608902">
    <property type="component" value="Unassembled WGS sequence"/>
</dbReference>
<dbReference type="GO" id="GO:0016772">
    <property type="term" value="F:transferase activity, transferring phosphorus-containing groups"/>
    <property type="evidence" value="ECO:0007669"/>
    <property type="project" value="UniProtKB-ARBA"/>
</dbReference>
<organism evidence="4 5">
    <name type="scientific">Gnathostoma spinigerum</name>
    <dbReference type="NCBI Taxonomy" id="75299"/>
    <lineage>
        <taxon>Eukaryota</taxon>
        <taxon>Metazoa</taxon>
        <taxon>Ecdysozoa</taxon>
        <taxon>Nematoda</taxon>
        <taxon>Chromadorea</taxon>
        <taxon>Rhabditida</taxon>
        <taxon>Spirurina</taxon>
        <taxon>Gnathostomatomorpha</taxon>
        <taxon>Gnathostomatoidea</taxon>
        <taxon>Gnathostomatidae</taxon>
        <taxon>Gnathostoma</taxon>
    </lineage>
</organism>
<sequence>MLWTAVVLTACDSKQKEAYETQIGQLRQRLKSFSENFYVFEDEFHPFKIGSGGATLKVLQQLFALFGDRFNRSRFLVIHSGGLSKRLPIASAVGKIFLCLPNEKTFLEMKVQSYRRILEMMCPGVLICASDTLEYIPYDMQFGDPSSDVVLFAHPSNVDIATQHGVYVLKSGSLHKVLQKPSLEKLKSTNALFTGDFSDRVTAQNYYASELFAYTDSFYIISSRIAMDLAKLGKKTDLNCELCCYGDFLGGLGVELDDDYLDTNELVKSWRIELLNIFRDASVEFVRLPSDSFFHFGTSKELLCHFKLNSTFYNRFLTRERYHNVILSSVASSTKIASTSVIQLCDLSFGAEVGENCLLYGCKNGKFTHVPDGIIATTIAIRRHSQKQSEYVTLILSIGDELKSEKDHLRWFDHDLKNKEKISLWDIPLFPVCESMEESLEMSLRMCNDFERRDNICLLSIDDVVQMKDCDAILRYQKELISRLKTVSK</sequence>
<keyword evidence="5" id="KW-1185">Reference proteome</keyword>
<gene>
    <name evidence="4" type="ORF">AB6A40_005308</name>
</gene>
<dbReference type="PANTHER" id="PTHR15045:SF1">
    <property type="entry name" value="FUCOSE-1-PHOSPHATE GUANYLYLTRANSFERASE"/>
    <property type="match status" value="1"/>
</dbReference>
<dbReference type="AlphaFoldDB" id="A0ABD6EF27"/>
<dbReference type="EMBL" id="JBGFUD010003334">
    <property type="protein sequence ID" value="MFH4978599.1"/>
    <property type="molecule type" value="Genomic_DNA"/>
</dbReference>
<evidence type="ECO:0000256" key="2">
    <source>
        <dbReference type="ARBA" id="ARBA00022741"/>
    </source>
</evidence>
<dbReference type="GO" id="GO:0000166">
    <property type="term" value="F:nucleotide binding"/>
    <property type="evidence" value="ECO:0007669"/>
    <property type="project" value="UniProtKB-KW"/>
</dbReference>
<dbReference type="Pfam" id="PF07959">
    <property type="entry name" value="Fucose_pyrophosphorylase"/>
    <property type="match status" value="1"/>
</dbReference>
<reference evidence="4 5" key="1">
    <citation type="submission" date="2024-08" db="EMBL/GenBank/DDBJ databases">
        <title>Gnathostoma spinigerum genome.</title>
        <authorList>
            <person name="Gonzalez-Bertolin B."/>
            <person name="Monzon S."/>
            <person name="Zaballos A."/>
            <person name="Jimenez P."/>
            <person name="Dekumyoy P."/>
            <person name="Varona S."/>
            <person name="Cuesta I."/>
            <person name="Sumanam S."/>
            <person name="Adisakwattana P."/>
            <person name="Gasser R.B."/>
            <person name="Hernandez-Gonzalez A."/>
            <person name="Young N.D."/>
            <person name="Perteguer M.J."/>
        </authorList>
    </citation>
    <scope>NUCLEOTIDE SEQUENCE [LARGE SCALE GENOMIC DNA]</scope>
    <source>
        <strain evidence="4">AL3</strain>
        <tissue evidence="4">Liver</tissue>
    </source>
</reference>
<dbReference type="PANTHER" id="PTHR15045">
    <property type="entry name" value="FUCOSE-1-PHOSPHATE GUANYLYLTRANSFERASE"/>
    <property type="match status" value="1"/>
</dbReference>
<evidence type="ECO:0000259" key="3">
    <source>
        <dbReference type="Pfam" id="PF07959"/>
    </source>
</evidence>
<protein>
    <recommendedName>
        <fullName evidence="3">GDP-fucose pyrophosphorylase domain-containing protein</fullName>
    </recommendedName>
</protein>